<dbReference type="GO" id="GO:0019290">
    <property type="term" value="P:siderophore biosynthetic process"/>
    <property type="evidence" value="ECO:0007669"/>
    <property type="project" value="TreeGrafter"/>
</dbReference>
<proteinExistence type="predicted"/>
<dbReference type="SMART" id="SM00923">
    <property type="entry name" value="MbtH"/>
    <property type="match status" value="1"/>
</dbReference>
<dbReference type="EMBL" id="KF264553">
    <property type="protein sequence ID" value="AGS49692.1"/>
    <property type="molecule type" value="Genomic_DNA"/>
</dbReference>
<dbReference type="Gene3D" id="2.40.250.10">
    <property type="entry name" value="Core binding factor, beta subunit"/>
    <property type="match status" value="1"/>
</dbReference>
<accession>S5UCP7</accession>
<protein>
    <submittedName>
        <fullName evidence="2">MbtH-like protein</fullName>
    </submittedName>
</protein>
<dbReference type="InterPro" id="IPR038020">
    <property type="entry name" value="MbtH-like_sf"/>
</dbReference>
<name>S5UCP7_9BACT</name>
<dbReference type="InterPro" id="IPR037407">
    <property type="entry name" value="MLP_fam"/>
</dbReference>
<feature type="domain" description="MbtH-like" evidence="1">
    <location>
        <begin position="1"/>
        <end position="53"/>
    </location>
</feature>
<dbReference type="PANTHER" id="PTHR38444">
    <property type="entry name" value="ENTEROBACTIN BIOSYNTHESIS PROTEIN YBDZ"/>
    <property type="match status" value="1"/>
</dbReference>
<dbReference type="Gene3D" id="3.90.820.10">
    <property type="entry name" value="Structural Genomics, Unknown Function 30-nov-00 1gh9 Mol_id"/>
    <property type="match status" value="1"/>
</dbReference>
<dbReference type="SUPFAM" id="SSF160582">
    <property type="entry name" value="MbtH-like"/>
    <property type="match status" value="1"/>
</dbReference>
<dbReference type="GO" id="GO:0005829">
    <property type="term" value="C:cytosol"/>
    <property type="evidence" value="ECO:0007669"/>
    <property type="project" value="TreeGrafter"/>
</dbReference>
<reference evidence="2" key="1">
    <citation type="journal article" date="2013" name="Proc. Natl. Acad. Sci. U.S.A.">
        <title>Mapping gene clusters within arrayed metagenomic libraries to expand the structural diversity of biomedically relevant natural products.</title>
        <authorList>
            <person name="Owen J.G."/>
            <person name="Reddy B.V."/>
            <person name="Ternei M.A."/>
            <person name="Charlop-Powers Z."/>
            <person name="Calle P.Y."/>
            <person name="Kim J.H."/>
            <person name="Brady S.F."/>
        </authorList>
    </citation>
    <scope>NUCLEOTIDE SEQUENCE</scope>
</reference>
<evidence type="ECO:0000259" key="1">
    <source>
        <dbReference type="SMART" id="SM00923"/>
    </source>
</evidence>
<dbReference type="PANTHER" id="PTHR38444:SF1">
    <property type="entry name" value="ENTEROBACTIN BIOSYNTHESIS PROTEIN YBDZ"/>
    <property type="match status" value="1"/>
</dbReference>
<organism evidence="2">
    <name type="scientific">uncultured bacterium esnapd14</name>
    <dbReference type="NCBI Taxonomy" id="1366594"/>
    <lineage>
        <taxon>Bacteria</taxon>
        <taxon>environmental samples</taxon>
    </lineage>
</organism>
<dbReference type="InterPro" id="IPR036552">
    <property type="entry name" value="CBF_bsu_sf"/>
</dbReference>
<evidence type="ECO:0000313" key="2">
    <source>
        <dbReference type="EMBL" id="AGS49692.1"/>
    </source>
</evidence>
<dbReference type="InterPro" id="IPR005153">
    <property type="entry name" value="MbtH-like_dom"/>
</dbReference>
<dbReference type="AlphaFoldDB" id="S5UCP7"/>
<dbReference type="Pfam" id="PF03621">
    <property type="entry name" value="MbtH"/>
    <property type="match status" value="1"/>
</dbReference>
<sequence length="195" mass="21368">MSDEELDDTTVFRVVINDEEQYSIWPADRDLPPGWRDEGTTGPKPACLEHIDRVWTDMRPLSLRKFMEEMASAPAPTEEDEFDDDGESLVSRLSNGDHPVEVTIRPERTPAALHEAIERGYVFIRFTQTDGGTELGVRLDPAACDLSGADFDAGTGRITLTGDLTLDFEPVRCTAGIDLATMTGTGHLSVSEPAA</sequence>